<dbReference type="PANTHER" id="PTHR48111">
    <property type="entry name" value="REGULATOR OF RPOS"/>
    <property type="match status" value="1"/>
</dbReference>
<keyword evidence="1 4" id="KW-0597">Phosphoprotein</keyword>
<gene>
    <name evidence="6" type="ORF">P8627_13625</name>
</gene>
<dbReference type="InterPro" id="IPR011006">
    <property type="entry name" value="CheY-like_superfamily"/>
</dbReference>
<feature type="modified residue" description="4-aspartylphosphate" evidence="4">
    <location>
        <position position="55"/>
    </location>
</feature>
<evidence type="ECO:0000256" key="2">
    <source>
        <dbReference type="ARBA" id="ARBA00023012"/>
    </source>
</evidence>
<evidence type="ECO:0000256" key="1">
    <source>
        <dbReference type="ARBA" id="ARBA00022553"/>
    </source>
</evidence>
<organism evidence="6 7">
    <name type="scientific">Jannaschia ovalis</name>
    <dbReference type="NCBI Taxonomy" id="3038773"/>
    <lineage>
        <taxon>Bacteria</taxon>
        <taxon>Pseudomonadati</taxon>
        <taxon>Pseudomonadota</taxon>
        <taxon>Alphaproteobacteria</taxon>
        <taxon>Rhodobacterales</taxon>
        <taxon>Roseobacteraceae</taxon>
        <taxon>Jannaschia</taxon>
    </lineage>
</organism>
<dbReference type="Gene3D" id="3.40.50.2300">
    <property type="match status" value="1"/>
</dbReference>
<dbReference type="InterPro" id="IPR039420">
    <property type="entry name" value="WalR-like"/>
</dbReference>
<dbReference type="EMBL" id="CP122537">
    <property type="protein sequence ID" value="WGH78061.1"/>
    <property type="molecule type" value="Genomic_DNA"/>
</dbReference>
<evidence type="ECO:0000256" key="4">
    <source>
        <dbReference type="PROSITE-ProRule" id="PRU00169"/>
    </source>
</evidence>
<feature type="domain" description="Response regulatory" evidence="5">
    <location>
        <begin position="5"/>
        <end position="118"/>
    </location>
</feature>
<evidence type="ECO:0000313" key="6">
    <source>
        <dbReference type="EMBL" id="WGH78061.1"/>
    </source>
</evidence>
<protein>
    <submittedName>
        <fullName evidence="6">Response regulator</fullName>
    </submittedName>
</protein>
<dbReference type="SUPFAM" id="SSF52172">
    <property type="entry name" value="CheY-like"/>
    <property type="match status" value="1"/>
</dbReference>
<proteinExistence type="predicted"/>
<reference evidence="6 7" key="1">
    <citation type="submission" date="2023-04" db="EMBL/GenBank/DDBJ databases">
        <title>Jannaschia ovalis sp. nov., a marine bacterium isolated from sea tidal flat.</title>
        <authorList>
            <person name="Kwon D.Y."/>
            <person name="Kim J.-J."/>
        </authorList>
    </citation>
    <scope>NUCLEOTIDE SEQUENCE [LARGE SCALE GENOMIC DNA]</scope>
    <source>
        <strain evidence="6 7">GRR-S6-38</strain>
    </source>
</reference>
<evidence type="ECO:0000313" key="7">
    <source>
        <dbReference type="Proteomes" id="UP001243420"/>
    </source>
</evidence>
<keyword evidence="3" id="KW-0238">DNA-binding</keyword>
<keyword evidence="2" id="KW-0902">Two-component regulatory system</keyword>
<accession>A0ABY8LAA3</accession>
<dbReference type="PROSITE" id="PS50110">
    <property type="entry name" value="RESPONSE_REGULATORY"/>
    <property type="match status" value="1"/>
</dbReference>
<evidence type="ECO:0000256" key="3">
    <source>
        <dbReference type="ARBA" id="ARBA00023125"/>
    </source>
</evidence>
<evidence type="ECO:0000259" key="5">
    <source>
        <dbReference type="PROSITE" id="PS50110"/>
    </source>
</evidence>
<dbReference type="Proteomes" id="UP001243420">
    <property type="component" value="Chromosome"/>
</dbReference>
<sequence>MAASDILIVEDEALIAVDIEMTLQGAGHRRISVHASAETALAEIERDPPRIAVLDVNLGEGRTSAPVAHRLRELDRPFMFLSAYTDETGALPKGLPDAVRLAKPFSARELTRMVDTLLATGPRG</sequence>
<name>A0ABY8LAA3_9RHOB</name>
<dbReference type="SMART" id="SM00448">
    <property type="entry name" value="REC"/>
    <property type="match status" value="1"/>
</dbReference>
<dbReference type="RefSeq" id="WP_279964742.1">
    <property type="nucleotide sequence ID" value="NZ_CP122537.1"/>
</dbReference>
<dbReference type="PANTHER" id="PTHR48111:SF40">
    <property type="entry name" value="PHOSPHATE REGULON TRANSCRIPTIONAL REGULATORY PROTEIN PHOB"/>
    <property type="match status" value="1"/>
</dbReference>
<keyword evidence="7" id="KW-1185">Reference proteome</keyword>
<dbReference type="Pfam" id="PF00072">
    <property type="entry name" value="Response_reg"/>
    <property type="match status" value="1"/>
</dbReference>
<dbReference type="InterPro" id="IPR001789">
    <property type="entry name" value="Sig_transdc_resp-reg_receiver"/>
</dbReference>